<organism evidence="1 2">
    <name type="scientific">Epibacterium ulvae</name>
    <dbReference type="NCBI Taxonomy" id="1156985"/>
    <lineage>
        <taxon>Bacteria</taxon>
        <taxon>Pseudomonadati</taxon>
        <taxon>Pseudomonadota</taxon>
        <taxon>Alphaproteobacteria</taxon>
        <taxon>Rhodobacterales</taxon>
        <taxon>Roseobacteraceae</taxon>
        <taxon>Epibacterium</taxon>
    </lineage>
</organism>
<gene>
    <name evidence="1" type="ORF">SAMN04488118_101459</name>
</gene>
<dbReference type="AlphaFoldDB" id="A0A1G5PQ31"/>
<protein>
    <submittedName>
        <fullName evidence="1">Uncharacterized protein</fullName>
    </submittedName>
</protein>
<keyword evidence="2" id="KW-1185">Reference proteome</keyword>
<dbReference type="Proteomes" id="UP000198767">
    <property type="component" value="Unassembled WGS sequence"/>
</dbReference>
<evidence type="ECO:0000313" key="2">
    <source>
        <dbReference type="Proteomes" id="UP000198767"/>
    </source>
</evidence>
<name>A0A1G5PQ31_9RHOB</name>
<sequence>MGRTATPLGPIMPGQTSGEATSISLRALLLVGVRRQLLVEARHRNEPGTSLNGCYVNRLQVEFGHSDFKNQISDPRCRIRNFVGISEGHIDQLGIANT</sequence>
<dbReference type="EMBL" id="FMWG01000001">
    <property type="protein sequence ID" value="SCZ51321.1"/>
    <property type="molecule type" value="Genomic_DNA"/>
</dbReference>
<dbReference type="STRING" id="1156985.SAMN04488118_101459"/>
<reference evidence="1 2" key="1">
    <citation type="submission" date="2016-10" db="EMBL/GenBank/DDBJ databases">
        <authorList>
            <person name="de Groot N.N."/>
        </authorList>
    </citation>
    <scope>NUCLEOTIDE SEQUENCE [LARGE SCALE GENOMIC DNA]</scope>
    <source>
        <strain evidence="1 2">U95</strain>
    </source>
</reference>
<accession>A0A1G5PQ31</accession>
<proteinExistence type="predicted"/>
<evidence type="ECO:0000313" key="1">
    <source>
        <dbReference type="EMBL" id="SCZ51321.1"/>
    </source>
</evidence>